<accession>A0A7K3MA74</accession>
<feature type="domain" description="Bacterial type II secretion system protein E" evidence="3">
    <location>
        <begin position="252"/>
        <end position="450"/>
    </location>
</feature>
<gene>
    <name evidence="4" type="ORF">F7O44_24380</name>
</gene>
<dbReference type="EMBL" id="WLZY01000010">
    <property type="protein sequence ID" value="NDL60215.1"/>
    <property type="molecule type" value="Genomic_DNA"/>
</dbReference>
<comment type="similarity">
    <text evidence="1">Belongs to the GSP E family.</text>
</comment>
<reference evidence="4 5" key="1">
    <citation type="submission" date="2019-11" db="EMBL/GenBank/DDBJ databases">
        <authorList>
            <person name="Li X.-J."/>
            <person name="Feng X.-M."/>
        </authorList>
    </citation>
    <scope>NUCLEOTIDE SEQUENCE [LARGE SCALE GENOMIC DNA]</scope>
    <source>
        <strain evidence="4 5">XMNu-373</strain>
    </source>
</reference>
<organism evidence="4 5">
    <name type="scientific">Phytoactinopolyspora mesophila</name>
    <dbReference type="NCBI Taxonomy" id="2650750"/>
    <lineage>
        <taxon>Bacteria</taxon>
        <taxon>Bacillati</taxon>
        <taxon>Actinomycetota</taxon>
        <taxon>Actinomycetes</taxon>
        <taxon>Jiangellales</taxon>
        <taxon>Jiangellaceae</taxon>
        <taxon>Phytoactinopolyspora</taxon>
    </lineage>
</organism>
<sequence>MWWRRLWGDEFMAETPSDKANEITDLPIFRRSAAPDTSEQYESSPHGRLAPLAGSRPGGTWHTAKANGSYGSRNNSDLETADGEVDWAQVRAFRRLAADRLAEQLRDLDAIDEERRREIGREIISQILDEHVRRSMQTSGTSMGPSQQARLEKSIFDALFGLGRLQPLVDDESLENIEVFGADKVVTVDYHGDFTELPPVADSEDELRDMLAFLASRGGAAERTFTENSPILHLNLHGGHRLAAIGWVASQTVVNIRRHRLVDLTLEDLQGRGTLTPELARFLDAAVRARRSIVVAGEPNSGKTTLVRALAASIEPTEKIGTFETEYELHLDRLPGHRVRNPIALESRPGSGERGPDGRAVGEISLDDLLEAALRMNLNRMIVGEVRGKEALTMFKVMQAGAGSLSTIHARDARDAIQRLATCALESGVTDSFAYRLIAHHVDLIVHIKLRDVRQPDGSAARMRYVDEVIAVEPGENGMPAVTDVFLSGPNGHAVPGTFPNWVAQLADYGYRPPAGQA</sequence>
<evidence type="ECO:0000313" key="5">
    <source>
        <dbReference type="Proteomes" id="UP000460435"/>
    </source>
</evidence>
<evidence type="ECO:0000313" key="4">
    <source>
        <dbReference type="EMBL" id="NDL60215.1"/>
    </source>
</evidence>
<dbReference type="InterPro" id="IPR027417">
    <property type="entry name" value="P-loop_NTPase"/>
</dbReference>
<comment type="caution">
    <text evidence="4">The sequence shown here is derived from an EMBL/GenBank/DDBJ whole genome shotgun (WGS) entry which is preliminary data.</text>
</comment>
<keyword evidence="5" id="KW-1185">Reference proteome</keyword>
<dbReference type="CDD" id="cd01130">
    <property type="entry name" value="VirB11-like_ATPase"/>
    <property type="match status" value="1"/>
</dbReference>
<dbReference type="InterPro" id="IPR050921">
    <property type="entry name" value="T4SS_GSP_E_ATPase"/>
</dbReference>
<evidence type="ECO:0000256" key="1">
    <source>
        <dbReference type="ARBA" id="ARBA00006611"/>
    </source>
</evidence>
<dbReference type="Gene3D" id="3.30.450.380">
    <property type="match status" value="1"/>
</dbReference>
<dbReference type="SUPFAM" id="SSF52540">
    <property type="entry name" value="P-loop containing nucleoside triphosphate hydrolases"/>
    <property type="match status" value="1"/>
</dbReference>
<dbReference type="Gene3D" id="3.40.50.300">
    <property type="entry name" value="P-loop containing nucleotide triphosphate hydrolases"/>
    <property type="match status" value="1"/>
</dbReference>
<proteinExistence type="inferred from homology"/>
<evidence type="ECO:0000259" key="3">
    <source>
        <dbReference type="Pfam" id="PF00437"/>
    </source>
</evidence>
<dbReference type="AlphaFoldDB" id="A0A7K3MA74"/>
<dbReference type="PANTHER" id="PTHR30486:SF6">
    <property type="entry name" value="TYPE IV PILUS RETRACTATION ATPASE PILT"/>
    <property type="match status" value="1"/>
</dbReference>
<protein>
    <submittedName>
        <fullName evidence="4">CpaF family protein</fullName>
    </submittedName>
</protein>
<evidence type="ECO:0000256" key="2">
    <source>
        <dbReference type="SAM" id="MobiDB-lite"/>
    </source>
</evidence>
<dbReference type="Pfam" id="PF00437">
    <property type="entry name" value="T2SSE"/>
    <property type="match status" value="1"/>
</dbReference>
<dbReference type="Proteomes" id="UP000460435">
    <property type="component" value="Unassembled WGS sequence"/>
</dbReference>
<dbReference type="InterPro" id="IPR001482">
    <property type="entry name" value="T2SS/T4SS_dom"/>
</dbReference>
<name>A0A7K3MA74_9ACTN</name>
<dbReference type="GO" id="GO:0016887">
    <property type="term" value="F:ATP hydrolysis activity"/>
    <property type="evidence" value="ECO:0007669"/>
    <property type="project" value="InterPro"/>
</dbReference>
<dbReference type="PANTHER" id="PTHR30486">
    <property type="entry name" value="TWITCHING MOTILITY PROTEIN PILT"/>
    <property type="match status" value="1"/>
</dbReference>
<feature type="region of interest" description="Disordered" evidence="2">
    <location>
        <begin position="34"/>
        <end position="77"/>
    </location>
</feature>